<keyword evidence="3" id="KW-1185">Reference proteome</keyword>
<feature type="domain" description="Immunity protein 63" evidence="1">
    <location>
        <begin position="21"/>
        <end position="54"/>
    </location>
</feature>
<dbReference type="RefSeq" id="WP_133812941.1">
    <property type="nucleotide sequence ID" value="NZ_CAWPIF010000022.1"/>
</dbReference>
<reference evidence="2 3" key="1">
    <citation type="submission" date="2018-02" db="EMBL/GenBank/DDBJ databases">
        <authorList>
            <person name="Machado R.A."/>
        </authorList>
    </citation>
    <scope>NUCLEOTIDE SEQUENCE [LARGE SCALE GENOMIC DNA]</scope>
    <source>
        <strain evidence="2 3">T327</strain>
    </source>
</reference>
<evidence type="ECO:0000313" key="3">
    <source>
        <dbReference type="Proteomes" id="UP000697802"/>
    </source>
</evidence>
<accession>A0ABX0GJY5</accession>
<proteinExistence type="predicted"/>
<gene>
    <name evidence="2" type="ORF">C5471_12450</name>
</gene>
<dbReference type="Pfam" id="PF15599">
    <property type="entry name" value="Imm63"/>
    <property type="match status" value="1"/>
</dbReference>
<evidence type="ECO:0000259" key="1">
    <source>
        <dbReference type="Pfam" id="PF15599"/>
    </source>
</evidence>
<name>A0ABX0GJY5_9GAMM</name>
<dbReference type="Proteomes" id="UP000697802">
    <property type="component" value="Unassembled WGS sequence"/>
</dbReference>
<comment type="caution">
    <text evidence="2">The sequence shown here is derived from an EMBL/GenBank/DDBJ whole genome shotgun (WGS) entry which is preliminary data.</text>
</comment>
<organism evidence="2 3">
    <name type="scientific">Photorhabdus tasmaniensis</name>
    <dbReference type="NCBI Taxonomy" id="1004159"/>
    <lineage>
        <taxon>Bacteria</taxon>
        <taxon>Pseudomonadati</taxon>
        <taxon>Pseudomonadota</taxon>
        <taxon>Gammaproteobacteria</taxon>
        <taxon>Enterobacterales</taxon>
        <taxon>Morganellaceae</taxon>
        <taxon>Photorhabdus</taxon>
    </lineage>
</organism>
<dbReference type="EMBL" id="PUJU01000022">
    <property type="protein sequence ID" value="NHB88475.1"/>
    <property type="molecule type" value="Genomic_DNA"/>
</dbReference>
<protein>
    <recommendedName>
        <fullName evidence="1">Immunity protein 63 domain-containing protein</fullName>
    </recommendedName>
</protein>
<evidence type="ECO:0000313" key="2">
    <source>
        <dbReference type="EMBL" id="NHB88475.1"/>
    </source>
</evidence>
<dbReference type="InterPro" id="IPR028952">
    <property type="entry name" value="Imm63"/>
</dbReference>
<sequence length="55" mass="6441">MPTIAADPPSEKLHLLVESANQYHIIYSERGYEIFRQTTEDLNELLYWVMESVAK</sequence>